<dbReference type="EMBL" id="PVZS01000011">
    <property type="protein sequence ID" value="PSC04863.1"/>
    <property type="molecule type" value="Genomic_DNA"/>
</dbReference>
<name>A0A2T1HT80_9HYPH</name>
<sequence>MAIPIPHDIASNLASAGPEKRLQTLRSVTDLFLKQADGLVEEQVALFDQVILFLAQRIEIYARAELAERLADVPNAPPETILKLASDDIQVARPILERSPRLSDGDLVSIALAFGRDHMIAIGTRPEIGETVTDALAIHGDAAVACAVSRNATARISATGFGRLMALAARDDELQLALGEREDLPQEHLESLIGMAKDMVRARLCAVADSRLAGLVAAAIDKGASRFTESGALARRAEARDIEEVTLRFQRGELTEGDVVAYARDGRRGQALAALALLAQLPRAIADRVFVDPDEDLLLIVCKAVGFSWRTVHALQRFRLAPSHKPYDPERLQDSYERLNPTTAGRVIRFLHARDAHGALSVVQ</sequence>
<protein>
    <recommendedName>
        <fullName evidence="3">DUF2336 domain-containing protein</fullName>
    </recommendedName>
</protein>
<gene>
    <name evidence="1" type="ORF">SLNSH_12335</name>
</gene>
<keyword evidence="2" id="KW-1185">Reference proteome</keyword>
<evidence type="ECO:0000313" key="1">
    <source>
        <dbReference type="EMBL" id="PSC04863.1"/>
    </source>
</evidence>
<organism evidence="1 2">
    <name type="scientific">Alsobacter soli</name>
    <dbReference type="NCBI Taxonomy" id="2109933"/>
    <lineage>
        <taxon>Bacteria</taxon>
        <taxon>Pseudomonadati</taxon>
        <taxon>Pseudomonadota</taxon>
        <taxon>Alphaproteobacteria</taxon>
        <taxon>Hyphomicrobiales</taxon>
        <taxon>Alsobacteraceae</taxon>
        <taxon>Alsobacter</taxon>
    </lineage>
</organism>
<reference evidence="2" key="1">
    <citation type="submission" date="2018-03" db="EMBL/GenBank/DDBJ databases">
        <authorList>
            <person name="Sun L."/>
            <person name="Liu H."/>
            <person name="Chen W."/>
            <person name="Huang K."/>
            <person name="Liu W."/>
            <person name="Gao X."/>
        </authorList>
    </citation>
    <scope>NUCLEOTIDE SEQUENCE [LARGE SCALE GENOMIC DNA]</scope>
    <source>
        <strain evidence="2">SH9</strain>
    </source>
</reference>
<comment type="caution">
    <text evidence="1">The sequence shown here is derived from an EMBL/GenBank/DDBJ whole genome shotgun (WGS) entry which is preliminary data.</text>
</comment>
<evidence type="ECO:0008006" key="3">
    <source>
        <dbReference type="Google" id="ProtNLM"/>
    </source>
</evidence>
<proteinExistence type="predicted"/>
<dbReference type="Proteomes" id="UP000239772">
    <property type="component" value="Unassembled WGS sequence"/>
</dbReference>
<evidence type="ECO:0000313" key="2">
    <source>
        <dbReference type="Proteomes" id="UP000239772"/>
    </source>
</evidence>
<dbReference type="RefSeq" id="WP_106337289.1">
    <property type="nucleotide sequence ID" value="NZ_PVZS01000011.1"/>
</dbReference>
<dbReference type="InterPro" id="IPR019285">
    <property type="entry name" value="DUF2336"/>
</dbReference>
<accession>A0A2T1HT80</accession>
<dbReference type="OrthoDB" id="7888976at2"/>
<dbReference type="AlphaFoldDB" id="A0A2T1HT80"/>
<dbReference type="Pfam" id="PF10098">
    <property type="entry name" value="DUF2336"/>
    <property type="match status" value="1"/>
</dbReference>